<name>A0A9N9FP80_9GLOM</name>
<dbReference type="OrthoDB" id="2387658at2759"/>
<dbReference type="EMBL" id="CAJVPI010000575">
    <property type="protein sequence ID" value="CAG8551629.1"/>
    <property type="molecule type" value="Genomic_DNA"/>
</dbReference>
<comment type="caution">
    <text evidence="1">The sequence shown here is derived from an EMBL/GenBank/DDBJ whole genome shotgun (WGS) entry which is preliminary data.</text>
</comment>
<reference evidence="1" key="1">
    <citation type="submission" date="2021-06" db="EMBL/GenBank/DDBJ databases">
        <authorList>
            <person name="Kallberg Y."/>
            <person name="Tangrot J."/>
            <person name="Rosling A."/>
        </authorList>
    </citation>
    <scope>NUCLEOTIDE SEQUENCE</scope>
    <source>
        <strain evidence="1">BR232B</strain>
    </source>
</reference>
<dbReference type="Proteomes" id="UP000789739">
    <property type="component" value="Unassembled WGS sequence"/>
</dbReference>
<keyword evidence="2" id="KW-1185">Reference proteome</keyword>
<evidence type="ECO:0000313" key="2">
    <source>
        <dbReference type="Proteomes" id="UP000789739"/>
    </source>
</evidence>
<organism evidence="1 2">
    <name type="scientific">Paraglomus brasilianum</name>
    <dbReference type="NCBI Taxonomy" id="144538"/>
    <lineage>
        <taxon>Eukaryota</taxon>
        <taxon>Fungi</taxon>
        <taxon>Fungi incertae sedis</taxon>
        <taxon>Mucoromycota</taxon>
        <taxon>Glomeromycotina</taxon>
        <taxon>Glomeromycetes</taxon>
        <taxon>Paraglomerales</taxon>
        <taxon>Paraglomeraceae</taxon>
        <taxon>Paraglomus</taxon>
    </lineage>
</organism>
<sequence>MTEKSLRTLWYMGVLHLLKDGCDQFCLHSFALVGIETIKKLLTLSSPFIFTAEATVKPDHFIEADIKMLLDELESADITTETIGCMSDISLDTEAWLLLRV</sequence>
<proteinExistence type="predicted"/>
<protein>
    <submittedName>
        <fullName evidence="1">4588_t:CDS:1</fullName>
    </submittedName>
</protein>
<dbReference type="AlphaFoldDB" id="A0A9N9FP80"/>
<gene>
    <name evidence="1" type="ORF">PBRASI_LOCUS5120</name>
</gene>
<accession>A0A9N9FP80</accession>
<evidence type="ECO:0000313" key="1">
    <source>
        <dbReference type="EMBL" id="CAG8551629.1"/>
    </source>
</evidence>